<feature type="domain" description="Phosphotransferase system enzyme I N-terminal" evidence="24">
    <location>
        <begin position="2"/>
        <end position="125"/>
    </location>
</feature>
<feature type="active site" description="Proton donor" evidence="18">
    <location>
        <position position="501"/>
    </location>
</feature>
<comment type="function">
    <text evidence="3 17">General (non sugar-specific) component of the phosphoenolpyruvate-dependent sugar phosphotransferase system (sugar PTS). This major carbohydrate active-transport system catalyzes the phosphorylation of incoming sugar substrates concomitantly with their translocation across the cell membrane. Enzyme I transfers the phosphoryl group from phosphoenolpyruvate (PEP) to the phosphoryl carrier protein (HPr).</text>
</comment>
<evidence type="ECO:0000259" key="22">
    <source>
        <dbReference type="Pfam" id="PF00391"/>
    </source>
</evidence>
<dbReference type="GO" id="GO:0046872">
    <property type="term" value="F:metal ion binding"/>
    <property type="evidence" value="ECO:0007669"/>
    <property type="project" value="UniProtKB-KW"/>
</dbReference>
<evidence type="ECO:0000256" key="9">
    <source>
        <dbReference type="ARBA" id="ARBA00022490"/>
    </source>
</evidence>
<evidence type="ECO:0000256" key="18">
    <source>
        <dbReference type="PIRSR" id="PIRSR000732-1"/>
    </source>
</evidence>
<keyword evidence="12 17" id="KW-0598">Phosphotransferase system</keyword>
<dbReference type="SUPFAM" id="SSF51621">
    <property type="entry name" value="Phosphoenolpyruvate/pyruvate domain"/>
    <property type="match status" value="1"/>
</dbReference>
<dbReference type="SUPFAM" id="SSF47831">
    <property type="entry name" value="Enzyme I of the PEP:sugar phosphotransferase system HPr-binding (sub)domain"/>
    <property type="match status" value="1"/>
</dbReference>
<dbReference type="RefSeq" id="WP_103077533.1">
    <property type="nucleotide sequence ID" value="NZ_AZRN01000033.1"/>
</dbReference>
<dbReference type="InterPro" id="IPR000121">
    <property type="entry name" value="PEP_util_C"/>
</dbReference>
<dbReference type="GO" id="GO:0009401">
    <property type="term" value="P:phosphoenolpyruvate-dependent sugar phosphotransferase system"/>
    <property type="evidence" value="ECO:0007669"/>
    <property type="project" value="UniProtKB-KW"/>
</dbReference>
<dbReference type="Gene3D" id="3.20.20.60">
    <property type="entry name" value="Phosphoenolpyruvate-binding domains"/>
    <property type="match status" value="1"/>
</dbReference>
<dbReference type="PIRSF" id="PIRSF000732">
    <property type="entry name" value="PTS_enzyme_I"/>
    <property type="match status" value="1"/>
</dbReference>
<protein>
    <recommendedName>
        <fullName evidence="7 17">Phosphoenolpyruvate-protein phosphotransferase</fullName>
        <ecNumber evidence="6 17">2.7.3.9</ecNumber>
    </recommendedName>
    <alternativeName>
        <fullName evidence="16 17">Phosphotransferase system, enzyme I</fullName>
    </alternativeName>
</protein>
<dbReference type="Pfam" id="PF00391">
    <property type="entry name" value="PEP-utilizers"/>
    <property type="match status" value="1"/>
</dbReference>
<evidence type="ECO:0000313" key="26">
    <source>
        <dbReference type="Proteomes" id="UP000236604"/>
    </source>
</evidence>
<evidence type="ECO:0000256" key="19">
    <source>
        <dbReference type="PIRSR" id="PIRSR000732-2"/>
    </source>
</evidence>
<dbReference type="InterPro" id="IPR015813">
    <property type="entry name" value="Pyrv/PenolPyrv_kinase-like_dom"/>
</dbReference>
<feature type="binding site" evidence="20">
    <location>
        <position position="430"/>
    </location>
    <ligand>
        <name>Mg(2+)</name>
        <dbReference type="ChEBI" id="CHEBI:18420"/>
    </ligand>
</feature>
<comment type="catalytic activity">
    <reaction evidence="1 17">
        <text>L-histidyl-[protein] + phosphoenolpyruvate = N(pros)-phospho-L-histidyl-[protein] + pyruvate</text>
        <dbReference type="Rhea" id="RHEA:23880"/>
        <dbReference type="Rhea" id="RHEA-COMP:9745"/>
        <dbReference type="Rhea" id="RHEA-COMP:9746"/>
        <dbReference type="ChEBI" id="CHEBI:15361"/>
        <dbReference type="ChEBI" id="CHEBI:29979"/>
        <dbReference type="ChEBI" id="CHEBI:58702"/>
        <dbReference type="ChEBI" id="CHEBI:64837"/>
        <dbReference type="EC" id="2.7.3.9"/>
    </reaction>
</comment>
<dbReference type="PRINTS" id="PR01736">
    <property type="entry name" value="PHPHTRNFRASE"/>
</dbReference>
<feature type="active site" description="Tele-phosphohistidine intermediate" evidence="18">
    <location>
        <position position="187"/>
    </location>
</feature>
<dbReference type="GO" id="GO:0016301">
    <property type="term" value="F:kinase activity"/>
    <property type="evidence" value="ECO:0007669"/>
    <property type="project" value="UniProtKB-KW"/>
</dbReference>
<keyword evidence="9 17" id="KW-0963">Cytoplasm</keyword>
<keyword evidence="25" id="KW-0670">Pyruvate</keyword>
<dbReference type="NCBIfam" id="TIGR01417">
    <property type="entry name" value="PTS_I_fam"/>
    <property type="match status" value="1"/>
</dbReference>
<evidence type="ECO:0000256" key="1">
    <source>
        <dbReference type="ARBA" id="ARBA00000683"/>
    </source>
</evidence>
<evidence type="ECO:0000256" key="4">
    <source>
        <dbReference type="ARBA" id="ARBA00004496"/>
    </source>
</evidence>
<organism evidence="25 26">
    <name type="scientific">Petrotoga mexicana DSM 14811</name>
    <dbReference type="NCBI Taxonomy" id="1122954"/>
    <lineage>
        <taxon>Bacteria</taxon>
        <taxon>Thermotogati</taxon>
        <taxon>Thermotogota</taxon>
        <taxon>Thermotogae</taxon>
        <taxon>Petrotogales</taxon>
        <taxon>Petrotogaceae</taxon>
        <taxon>Petrotoga</taxon>
    </lineage>
</organism>
<dbReference type="InterPro" id="IPR008279">
    <property type="entry name" value="PEP-util_enz_mobile_dom"/>
</dbReference>
<dbReference type="Gene3D" id="3.50.30.10">
    <property type="entry name" value="Phosphohistidine domain"/>
    <property type="match status" value="1"/>
</dbReference>
<dbReference type="InterPro" id="IPR050499">
    <property type="entry name" value="PEP-utilizing_PTS_enzyme"/>
</dbReference>
<reference evidence="25 26" key="1">
    <citation type="submission" date="2013-12" db="EMBL/GenBank/DDBJ databases">
        <title>Comparative genomics of Petrotoga isolates.</title>
        <authorList>
            <person name="Nesbo C.L."/>
            <person name="Charchuk R."/>
            <person name="Chow K."/>
        </authorList>
    </citation>
    <scope>NUCLEOTIDE SEQUENCE [LARGE SCALE GENOMIC DNA]</scope>
    <source>
        <strain evidence="25 26">DSM 14811</strain>
    </source>
</reference>
<dbReference type="EC" id="2.7.3.9" evidence="6 17"/>
<evidence type="ECO:0000256" key="12">
    <source>
        <dbReference type="ARBA" id="ARBA00022683"/>
    </source>
</evidence>
<keyword evidence="10 17" id="KW-0762">Sugar transport</keyword>
<feature type="binding site" evidence="19">
    <location>
        <begin position="453"/>
        <end position="454"/>
    </location>
    <ligand>
        <name>phosphoenolpyruvate</name>
        <dbReference type="ChEBI" id="CHEBI:58702"/>
    </ligand>
</feature>
<gene>
    <name evidence="25" type="ORF">X927_07975</name>
</gene>
<evidence type="ECO:0000256" key="15">
    <source>
        <dbReference type="ARBA" id="ARBA00022842"/>
    </source>
</evidence>
<dbReference type="PROSITE" id="PS00742">
    <property type="entry name" value="PEP_ENZYMES_2"/>
    <property type="match status" value="1"/>
</dbReference>
<evidence type="ECO:0000256" key="17">
    <source>
        <dbReference type="PIRNR" id="PIRNR000732"/>
    </source>
</evidence>
<dbReference type="InterPro" id="IPR036637">
    <property type="entry name" value="Phosphohistidine_dom_sf"/>
</dbReference>
<evidence type="ECO:0000256" key="3">
    <source>
        <dbReference type="ARBA" id="ARBA00002728"/>
    </source>
</evidence>
<evidence type="ECO:0000256" key="5">
    <source>
        <dbReference type="ARBA" id="ARBA00007837"/>
    </source>
</evidence>
<dbReference type="Pfam" id="PF02896">
    <property type="entry name" value="PEP-utilizers_C"/>
    <property type="match status" value="1"/>
</dbReference>
<evidence type="ECO:0000259" key="24">
    <source>
        <dbReference type="Pfam" id="PF05524"/>
    </source>
</evidence>
<evidence type="ECO:0000256" key="2">
    <source>
        <dbReference type="ARBA" id="ARBA00001946"/>
    </source>
</evidence>
<dbReference type="Proteomes" id="UP000236604">
    <property type="component" value="Unassembled WGS sequence"/>
</dbReference>
<dbReference type="SUPFAM" id="SSF52009">
    <property type="entry name" value="Phosphohistidine domain"/>
    <property type="match status" value="1"/>
</dbReference>
<dbReference type="AlphaFoldDB" id="A0A2K1P7J4"/>
<evidence type="ECO:0000313" key="25">
    <source>
        <dbReference type="EMBL" id="PNR98656.1"/>
    </source>
</evidence>
<dbReference type="Pfam" id="PF05524">
    <property type="entry name" value="PEP-utilisers_N"/>
    <property type="match status" value="1"/>
</dbReference>
<comment type="cofactor">
    <cofactor evidence="2 17 20">
        <name>Mg(2+)</name>
        <dbReference type="ChEBI" id="CHEBI:18420"/>
    </cofactor>
</comment>
<dbReference type="PANTHER" id="PTHR46244:SF3">
    <property type="entry name" value="PHOSPHOENOLPYRUVATE-PROTEIN PHOSPHOTRANSFERASE"/>
    <property type="match status" value="1"/>
</dbReference>
<evidence type="ECO:0000256" key="14">
    <source>
        <dbReference type="ARBA" id="ARBA00022777"/>
    </source>
</evidence>
<comment type="similarity">
    <text evidence="5 17">Belongs to the PEP-utilizing enzyme family.</text>
</comment>
<dbReference type="GO" id="GO:0008965">
    <property type="term" value="F:phosphoenolpyruvate-protein phosphotransferase activity"/>
    <property type="evidence" value="ECO:0007669"/>
    <property type="project" value="UniProtKB-EC"/>
</dbReference>
<proteinExistence type="inferred from homology"/>
<dbReference type="InterPro" id="IPR006318">
    <property type="entry name" value="PTS_EI-like"/>
</dbReference>
<dbReference type="InterPro" id="IPR040442">
    <property type="entry name" value="Pyrv_kinase-like_dom_sf"/>
</dbReference>
<name>A0A2K1P7J4_9BACT</name>
<dbReference type="EMBL" id="AZRN01000033">
    <property type="protein sequence ID" value="PNR98656.1"/>
    <property type="molecule type" value="Genomic_DNA"/>
</dbReference>
<dbReference type="GO" id="GO:0005737">
    <property type="term" value="C:cytoplasm"/>
    <property type="evidence" value="ECO:0007669"/>
    <property type="project" value="UniProtKB-SubCell"/>
</dbReference>
<dbReference type="PANTHER" id="PTHR46244">
    <property type="entry name" value="PHOSPHOENOLPYRUVATE-PROTEIN PHOSPHOTRANSFERASE"/>
    <property type="match status" value="1"/>
</dbReference>
<feature type="coiled-coil region" evidence="21">
    <location>
        <begin position="32"/>
        <end position="59"/>
    </location>
</feature>
<evidence type="ECO:0000256" key="11">
    <source>
        <dbReference type="ARBA" id="ARBA00022679"/>
    </source>
</evidence>
<keyword evidence="15 17" id="KW-0460">Magnesium</keyword>
<feature type="domain" description="PEP-utilising enzyme C-terminal" evidence="23">
    <location>
        <begin position="252"/>
        <end position="538"/>
    </location>
</feature>
<keyword evidence="8 17" id="KW-0813">Transport</keyword>
<keyword evidence="13 17" id="KW-0479">Metal-binding</keyword>
<feature type="binding site" evidence="19">
    <location>
        <position position="295"/>
    </location>
    <ligand>
        <name>phosphoenolpyruvate</name>
        <dbReference type="ChEBI" id="CHEBI:58702"/>
    </ligand>
</feature>
<dbReference type="InterPro" id="IPR008731">
    <property type="entry name" value="PTS_EIN"/>
</dbReference>
<comment type="caution">
    <text evidence="25">The sequence shown here is derived from an EMBL/GenBank/DDBJ whole genome shotgun (WGS) entry which is preliminary data.</text>
</comment>
<keyword evidence="21" id="KW-0175">Coiled coil</keyword>
<evidence type="ECO:0000256" key="13">
    <source>
        <dbReference type="ARBA" id="ARBA00022723"/>
    </source>
</evidence>
<dbReference type="InterPro" id="IPR023151">
    <property type="entry name" value="PEP_util_CS"/>
</dbReference>
<evidence type="ECO:0000259" key="23">
    <source>
        <dbReference type="Pfam" id="PF02896"/>
    </source>
</evidence>
<evidence type="ECO:0000256" key="10">
    <source>
        <dbReference type="ARBA" id="ARBA00022597"/>
    </source>
</evidence>
<keyword evidence="11 17" id="KW-0808">Transferase</keyword>
<feature type="domain" description="PEP-utilising enzyme mobile" evidence="22">
    <location>
        <begin position="151"/>
        <end position="224"/>
    </location>
</feature>
<evidence type="ECO:0000256" key="6">
    <source>
        <dbReference type="ARBA" id="ARBA00012232"/>
    </source>
</evidence>
<dbReference type="InterPro" id="IPR024692">
    <property type="entry name" value="PTS_EI"/>
</dbReference>
<accession>A0A2K1P7J4</accession>
<dbReference type="Gene3D" id="1.10.274.10">
    <property type="entry name" value="PtsI, HPr-binding domain"/>
    <property type="match status" value="1"/>
</dbReference>
<evidence type="ECO:0000256" key="7">
    <source>
        <dbReference type="ARBA" id="ARBA00016544"/>
    </source>
</evidence>
<keyword evidence="26" id="KW-1185">Reference proteome</keyword>
<keyword evidence="14 17" id="KW-0418">Kinase</keyword>
<evidence type="ECO:0000256" key="16">
    <source>
        <dbReference type="ARBA" id="ARBA00033235"/>
    </source>
</evidence>
<sequence length="569" mass="63700">MKGIAASPGIVIGKVLILNKEKSDVKIETISKDRIKDEIEKLHNAVEKAKKEIKIIKDNIGKEIGEERAKIFDAHIMMLNDPELISAFESKIREGKCSAPAAVKQVIEQYAEMFDNMEDEYLKMRGADIKDIGKRVINILLGNKELPDALDKEVIIVAEELSPSSIAQLDTKKVLAFVTKDGSRTSHASIIARSLGIPAVVGLGEVLLDKVQNNSLLIVDGNSGEVYLNPDKDILEIYKQKIIEYKTELERLAVYSNKKAKTKDGIAIEVVGNIGDIDDLEAVLVNGGEGIGLFRTEFLYMNRAEIPSEEEQFEVYKKVAEKMEKNRVVIRTLDIGADKEVPYLDLPKEMNPFLGYRGIRLCLDKTDIFKSQLRAILRASKFGNLSVMFPMISSLDEVKQAKNIFNEVKMELDNESLEYNENIEIGIMVETPAAVMIADNLAEEVDFFSIGTNDLIQYTLAVDRTNKKIADLYSAYHPAILRLIKKIIDEGHKAGIWVGMCGEAAGDELLLPFLLGAGLDEFSMSALSIPKIKESLEKWSKKDAEKEMENILQLKTTREVKNYLQKAKR</sequence>
<evidence type="ECO:0000256" key="8">
    <source>
        <dbReference type="ARBA" id="ARBA00022448"/>
    </source>
</evidence>
<feature type="binding site" evidence="19">
    <location>
        <position position="331"/>
    </location>
    <ligand>
        <name>phosphoenolpyruvate</name>
        <dbReference type="ChEBI" id="CHEBI:58702"/>
    </ligand>
</feature>
<feature type="binding site" evidence="19">
    <location>
        <position position="464"/>
    </location>
    <ligand>
        <name>phosphoenolpyruvate</name>
        <dbReference type="ChEBI" id="CHEBI:58702"/>
    </ligand>
</feature>
<dbReference type="InterPro" id="IPR036618">
    <property type="entry name" value="PtsI_HPr-bd_sf"/>
</dbReference>
<feature type="binding site" evidence="20">
    <location>
        <position position="454"/>
    </location>
    <ligand>
        <name>Mg(2+)</name>
        <dbReference type="ChEBI" id="CHEBI:18420"/>
    </ligand>
</feature>
<evidence type="ECO:0000256" key="21">
    <source>
        <dbReference type="SAM" id="Coils"/>
    </source>
</evidence>
<comment type="subcellular location">
    <subcellularLocation>
        <location evidence="4 17">Cytoplasm</location>
    </subcellularLocation>
</comment>
<evidence type="ECO:0000256" key="20">
    <source>
        <dbReference type="PIRSR" id="PIRSR000732-3"/>
    </source>
</evidence>